<dbReference type="RefSeq" id="WP_058514430.1">
    <property type="nucleotide sequence ID" value="NZ_CAAAIH010000037.1"/>
</dbReference>
<dbReference type="EMBL" id="LNYU01000053">
    <property type="protein sequence ID" value="KTD59588.1"/>
    <property type="molecule type" value="Genomic_DNA"/>
</dbReference>
<dbReference type="AlphaFoldDB" id="A0A0W0YRY3"/>
<gene>
    <name evidence="2" type="ORF">Lsan_2179</name>
</gene>
<evidence type="ECO:0000313" key="3">
    <source>
        <dbReference type="Proteomes" id="UP000054703"/>
    </source>
</evidence>
<dbReference type="OrthoDB" id="5640428at2"/>
<keyword evidence="3" id="KW-1185">Reference proteome</keyword>
<keyword evidence="1" id="KW-0732">Signal</keyword>
<dbReference type="PATRIC" id="fig|45074.5.peg.2332"/>
<sequence length="131" mass="14218">MNNKIYLLLSGLIMGFTAASAYSNEGANDLCSKLPGHWQGIYTIKNLDHCEAYNGCTHLIMADATYLSGNTFRLKLYPAVGQGGEFKIQCENGVITSPVNPGNSIKASCDSMNHCFVIYSDPLLTSEMAKL</sequence>
<proteinExistence type="predicted"/>
<evidence type="ECO:0000313" key="2">
    <source>
        <dbReference type="EMBL" id="KTD59588.1"/>
    </source>
</evidence>
<feature type="chain" id="PRO_5006917882" evidence="1">
    <location>
        <begin position="22"/>
        <end position="131"/>
    </location>
</feature>
<organism evidence="2 3">
    <name type="scientific">Legionella santicrucis</name>
    <dbReference type="NCBI Taxonomy" id="45074"/>
    <lineage>
        <taxon>Bacteria</taxon>
        <taxon>Pseudomonadati</taxon>
        <taxon>Pseudomonadota</taxon>
        <taxon>Gammaproteobacteria</taxon>
        <taxon>Legionellales</taxon>
        <taxon>Legionellaceae</taxon>
        <taxon>Legionella</taxon>
    </lineage>
</organism>
<feature type="signal peptide" evidence="1">
    <location>
        <begin position="1"/>
        <end position="21"/>
    </location>
</feature>
<accession>A0A0W0YRY3</accession>
<name>A0A0W0YRY3_9GAMM</name>
<evidence type="ECO:0000256" key="1">
    <source>
        <dbReference type="SAM" id="SignalP"/>
    </source>
</evidence>
<protein>
    <submittedName>
        <fullName evidence="2">Uncharacterized protein</fullName>
    </submittedName>
</protein>
<comment type="caution">
    <text evidence="2">The sequence shown here is derived from an EMBL/GenBank/DDBJ whole genome shotgun (WGS) entry which is preliminary data.</text>
</comment>
<reference evidence="2 3" key="1">
    <citation type="submission" date="2015-11" db="EMBL/GenBank/DDBJ databases">
        <title>Genomic analysis of 38 Legionella species identifies large and diverse effector repertoires.</title>
        <authorList>
            <person name="Burstein D."/>
            <person name="Amaro F."/>
            <person name="Zusman T."/>
            <person name="Lifshitz Z."/>
            <person name="Cohen O."/>
            <person name="Gilbert J.A."/>
            <person name="Pupko T."/>
            <person name="Shuman H.A."/>
            <person name="Segal G."/>
        </authorList>
    </citation>
    <scope>NUCLEOTIDE SEQUENCE [LARGE SCALE GENOMIC DNA]</scope>
    <source>
        <strain evidence="2 3">SC-63-C7</strain>
    </source>
</reference>
<dbReference type="Proteomes" id="UP000054703">
    <property type="component" value="Unassembled WGS sequence"/>
</dbReference>